<dbReference type="InterPro" id="IPR001109">
    <property type="entry name" value="Hydrogenase_HupF/HypC"/>
</dbReference>
<dbReference type="Pfam" id="PF01455">
    <property type="entry name" value="HupF_HypC"/>
    <property type="match status" value="1"/>
</dbReference>
<proteinExistence type="inferred from homology"/>
<keyword evidence="5" id="KW-1185">Reference proteome</keyword>
<evidence type="ECO:0000313" key="4">
    <source>
        <dbReference type="Proteomes" id="UP000029922"/>
    </source>
</evidence>
<dbReference type="NCBIfam" id="TIGR00074">
    <property type="entry name" value="hypC_hupF"/>
    <property type="match status" value="1"/>
</dbReference>
<evidence type="ECO:0000313" key="3">
    <source>
        <dbReference type="EMBL" id="TLE00601.1"/>
    </source>
</evidence>
<reference evidence="2 5" key="2">
    <citation type="submission" date="2018-06" db="EMBL/GenBank/DDBJ databases">
        <authorList>
            <consortium name="Pathogen Informatics"/>
            <person name="Doyle S."/>
        </authorList>
    </citation>
    <scope>NUCLEOTIDE SEQUENCE [LARGE SCALE GENOMIC DNA]</scope>
    <source>
        <strain evidence="2 5">NCTC12714</strain>
    </source>
</reference>
<dbReference type="Gene3D" id="2.30.30.140">
    <property type="match status" value="1"/>
</dbReference>
<dbReference type="PANTHER" id="PTHR35177">
    <property type="entry name" value="HYDROGENASE MATURATION FACTOR HYBG"/>
    <property type="match status" value="1"/>
</dbReference>
<evidence type="ECO:0000313" key="2">
    <source>
        <dbReference type="EMBL" id="STQ85618.1"/>
    </source>
</evidence>
<dbReference type="EMBL" id="UGJE01000002">
    <property type="protein sequence ID" value="STQ85618.1"/>
    <property type="molecule type" value="Genomic_DNA"/>
</dbReference>
<comment type="similarity">
    <text evidence="1">Belongs to the HupF/HypC family.</text>
</comment>
<dbReference type="EMBL" id="JRPD02000006">
    <property type="protein sequence ID" value="TLE00601.1"/>
    <property type="molecule type" value="Genomic_DNA"/>
</dbReference>
<dbReference type="GO" id="GO:1902670">
    <property type="term" value="F:carbon dioxide binding"/>
    <property type="evidence" value="ECO:0007669"/>
    <property type="project" value="TreeGrafter"/>
</dbReference>
<dbReference type="PANTHER" id="PTHR35177:SF2">
    <property type="entry name" value="HYDROGENASE MATURATION FACTOR HYBG"/>
    <property type="match status" value="1"/>
</dbReference>
<dbReference type="InterPro" id="IPR019812">
    <property type="entry name" value="Hydgase_assmbl_chp_CS"/>
</dbReference>
<evidence type="ECO:0000256" key="1">
    <source>
        <dbReference type="ARBA" id="ARBA00006018"/>
    </source>
</evidence>
<dbReference type="FunFam" id="2.30.30.140:FF:000022">
    <property type="entry name" value="Hydrogenase assembly chaperone HybG"/>
    <property type="match status" value="1"/>
</dbReference>
<dbReference type="SUPFAM" id="SSF159127">
    <property type="entry name" value="HupF/HypC-like"/>
    <property type="match status" value="1"/>
</dbReference>
<evidence type="ECO:0000313" key="5">
    <source>
        <dbReference type="Proteomes" id="UP000255139"/>
    </source>
</evidence>
<dbReference type="AlphaFoldDB" id="A0A099TXG0"/>
<organism evidence="2 5">
    <name type="scientific">Helicobacter muridarum</name>
    <dbReference type="NCBI Taxonomy" id="216"/>
    <lineage>
        <taxon>Bacteria</taxon>
        <taxon>Pseudomonadati</taxon>
        <taxon>Campylobacterota</taxon>
        <taxon>Epsilonproteobacteria</taxon>
        <taxon>Campylobacterales</taxon>
        <taxon>Helicobacteraceae</taxon>
        <taxon>Helicobacter</taxon>
    </lineage>
</organism>
<dbReference type="Proteomes" id="UP000255139">
    <property type="component" value="Unassembled WGS sequence"/>
</dbReference>
<dbReference type="GO" id="GO:0051604">
    <property type="term" value="P:protein maturation"/>
    <property type="evidence" value="ECO:0007669"/>
    <property type="project" value="TreeGrafter"/>
</dbReference>
<reference evidence="3 4" key="1">
    <citation type="journal article" date="2014" name="Genome Announc.">
        <title>Draft genome sequences of eight enterohepatic helicobacter species isolated from both laboratory and wild rodents.</title>
        <authorList>
            <person name="Sheh A."/>
            <person name="Shen Z."/>
            <person name="Fox J.G."/>
        </authorList>
    </citation>
    <scope>NUCLEOTIDE SEQUENCE [LARGE SCALE GENOMIC DNA]</scope>
    <source>
        <strain evidence="3 4">ST1</strain>
    </source>
</reference>
<name>A0A099TXG0_9HELI</name>
<dbReference type="PROSITE" id="PS01097">
    <property type="entry name" value="HUPF_HYPC"/>
    <property type="match status" value="1"/>
</dbReference>
<dbReference type="PRINTS" id="PR00445">
    <property type="entry name" value="HUPFHYPC"/>
</dbReference>
<dbReference type="GO" id="GO:0005506">
    <property type="term" value="F:iron ion binding"/>
    <property type="evidence" value="ECO:0007669"/>
    <property type="project" value="TreeGrafter"/>
</dbReference>
<dbReference type="Proteomes" id="UP000029922">
    <property type="component" value="Unassembled WGS sequence"/>
</dbReference>
<sequence length="99" mass="11106">MCLAIPSKIVSINTENNTAIVDTLGVQRESSLDLVQDNVCVGDFVLLHVGYIMAKIDEEDAKESLRLYAEIVETMKQEEMQDELVFSTNDLSKHTIEES</sequence>
<accession>A0A099TXG0</accession>
<dbReference type="STRING" id="216.LS73_03930"/>
<dbReference type="RefSeq" id="WP_034557728.1">
    <property type="nucleotide sequence ID" value="NZ_FZML01000015.1"/>
</dbReference>
<gene>
    <name evidence="2" type="primary">hypC</name>
    <name evidence="3" type="ORF">LS73_004120</name>
    <name evidence="2" type="ORF">NCTC12714_00404</name>
</gene>
<dbReference type="OrthoDB" id="9806017at2"/>
<protein>
    <submittedName>
        <fullName evidence="2">Hydrogenase isoenzymes formation protein</fullName>
    </submittedName>
    <submittedName>
        <fullName evidence="3">HypC/HybG/HupF family hydrogenase formation chaperone</fullName>
    </submittedName>
</protein>